<dbReference type="Gene3D" id="3.90.70.80">
    <property type="match status" value="1"/>
</dbReference>
<sequence>MANYLNLLSDAILSIEDLNKKADRFYSFFSGKNSRARTYDFKTALETLKTSSFQEIKSRVILALDKLNYYSIHSYSADFSVNKIDEVSMSLLLQSGVENLSPCNIKGDGNCLFRAVSKALYDNEGYHQELRFRCILELCLNLENYLNPDNYSNNKFVELIATVNPSSSKAYATRDIFQNEIIRTSALHSYASSLNLFGLANALSINIYQIYPDRDFRDPNFKSLLTDQISPFMKPGLKNIFIMWTHFCDINLRSDWAPNHFTCCLESDIKKLNQIKRENISLDSVKDLQDENTGNKIKKNYKRILITSDTENEELDFSDSSKLSIVENKNENNFQKSSSLNIKEAISLIFKQNAVSYLPKSVTKNSDFVIDMTKFKHKNILSDDNGSYKHYASKTYLYEILKGEKDSLSISNIKKINSKDFVKKDKKCQIKVDKKNIYFIRKQFYQNNSCDSLKRYLFILYPLFNDKRKKCLLSYRNDNETQGTVIKIKAHGNSKKNPTPYLRSSASVIERTKDLVKQKGSIKKNYIKHVNETAGKLVVSSKPRNLKQHENHYFLEVSRKRERPLISNDEYLEIICKIKESNFIKTIHFDDSINIICFFDEQYQDILKFCTYEKSFSVLSFDTTFNLGNFYVSFLTYRNLTLLNEKKTHPVFIGPMSSNNNTPISDVTNSSSELKTRKVIEPRSWAKVRYFTKNSDNSFNCSLCFKVVKTYNNSSKMLIEHLKILHDVNKESLYEDPGSVKKRRLDFDDSSEDDDKIIETNVN</sequence>
<comment type="caution">
    <text evidence="4">The sequence shown here is derived from an EMBL/GenBank/DDBJ whole genome shotgun (WGS) entry which is preliminary data.</text>
</comment>
<name>A0A814E4Q1_9BILA</name>
<dbReference type="InterPro" id="IPR047273">
    <property type="entry name" value="VRTN_OTU_dom"/>
</dbReference>
<dbReference type="CDD" id="cd22791">
    <property type="entry name" value="OTU_VRTN"/>
    <property type="match status" value="1"/>
</dbReference>
<dbReference type="OrthoDB" id="5987462at2759"/>
<proteinExistence type="inferred from homology"/>
<dbReference type="InterPro" id="IPR038765">
    <property type="entry name" value="Papain-like_cys_pep_sf"/>
</dbReference>
<evidence type="ECO:0000259" key="3">
    <source>
        <dbReference type="Pfam" id="PF02338"/>
    </source>
</evidence>
<dbReference type="AlphaFoldDB" id="A0A814E4Q1"/>
<dbReference type="InterPro" id="IPR003323">
    <property type="entry name" value="OTU_dom"/>
</dbReference>
<evidence type="ECO:0000313" key="5">
    <source>
        <dbReference type="Proteomes" id="UP000663879"/>
    </source>
</evidence>
<feature type="domain" description="OTU" evidence="3">
    <location>
        <begin position="106"/>
        <end position="208"/>
    </location>
</feature>
<dbReference type="EMBL" id="CAJNOC010003036">
    <property type="protein sequence ID" value="CAF0964660.1"/>
    <property type="molecule type" value="Genomic_DNA"/>
</dbReference>
<gene>
    <name evidence="4" type="ORF">OXX778_LOCUS14603</name>
</gene>
<evidence type="ECO:0000256" key="2">
    <source>
        <dbReference type="ARBA" id="ARBA00020188"/>
    </source>
</evidence>
<reference evidence="4" key="1">
    <citation type="submission" date="2021-02" db="EMBL/GenBank/DDBJ databases">
        <authorList>
            <person name="Nowell W R."/>
        </authorList>
    </citation>
    <scope>NUCLEOTIDE SEQUENCE</scope>
    <source>
        <strain evidence="4">Ploen Becks lab</strain>
    </source>
</reference>
<protein>
    <recommendedName>
        <fullName evidence="2">Vertnin</fullName>
    </recommendedName>
</protein>
<keyword evidence="5" id="KW-1185">Reference proteome</keyword>
<dbReference type="InterPro" id="IPR038822">
    <property type="entry name" value="Vertnin-like"/>
</dbReference>
<accession>A0A814E4Q1</accession>
<evidence type="ECO:0000313" key="4">
    <source>
        <dbReference type="EMBL" id="CAF0964660.1"/>
    </source>
</evidence>
<dbReference type="Pfam" id="PF02338">
    <property type="entry name" value="OTU"/>
    <property type="match status" value="1"/>
</dbReference>
<dbReference type="PANTHER" id="PTHR16081">
    <property type="entry name" value="VERTNIN"/>
    <property type="match status" value="1"/>
</dbReference>
<organism evidence="4 5">
    <name type="scientific">Brachionus calyciflorus</name>
    <dbReference type="NCBI Taxonomy" id="104777"/>
    <lineage>
        <taxon>Eukaryota</taxon>
        <taxon>Metazoa</taxon>
        <taxon>Spiralia</taxon>
        <taxon>Gnathifera</taxon>
        <taxon>Rotifera</taxon>
        <taxon>Eurotatoria</taxon>
        <taxon>Monogononta</taxon>
        <taxon>Pseudotrocha</taxon>
        <taxon>Ploima</taxon>
        <taxon>Brachionidae</taxon>
        <taxon>Brachionus</taxon>
    </lineage>
</organism>
<evidence type="ECO:0000256" key="1">
    <source>
        <dbReference type="ARBA" id="ARBA00007290"/>
    </source>
</evidence>
<dbReference type="GO" id="GO:0000785">
    <property type="term" value="C:chromatin"/>
    <property type="evidence" value="ECO:0007669"/>
    <property type="project" value="TreeGrafter"/>
</dbReference>
<dbReference type="Proteomes" id="UP000663879">
    <property type="component" value="Unassembled WGS sequence"/>
</dbReference>
<dbReference type="PANTHER" id="PTHR16081:SF0">
    <property type="entry name" value="VERTNIN"/>
    <property type="match status" value="1"/>
</dbReference>
<dbReference type="GO" id="GO:0006357">
    <property type="term" value="P:regulation of transcription by RNA polymerase II"/>
    <property type="evidence" value="ECO:0007669"/>
    <property type="project" value="TreeGrafter"/>
</dbReference>
<dbReference type="SUPFAM" id="SSF54001">
    <property type="entry name" value="Cysteine proteinases"/>
    <property type="match status" value="1"/>
</dbReference>
<comment type="similarity">
    <text evidence="1">Belongs to the vertnin family.</text>
</comment>